<organism evidence="2 3">
    <name type="scientific">Citrus unshiu</name>
    <name type="common">Satsuma mandarin</name>
    <name type="synonym">Citrus nobilis var. unshiu</name>
    <dbReference type="NCBI Taxonomy" id="55188"/>
    <lineage>
        <taxon>Eukaryota</taxon>
        <taxon>Viridiplantae</taxon>
        <taxon>Streptophyta</taxon>
        <taxon>Embryophyta</taxon>
        <taxon>Tracheophyta</taxon>
        <taxon>Spermatophyta</taxon>
        <taxon>Magnoliopsida</taxon>
        <taxon>eudicotyledons</taxon>
        <taxon>Gunneridae</taxon>
        <taxon>Pentapetalae</taxon>
        <taxon>rosids</taxon>
        <taxon>malvids</taxon>
        <taxon>Sapindales</taxon>
        <taxon>Rutaceae</taxon>
        <taxon>Aurantioideae</taxon>
        <taxon>Citrus</taxon>
    </lineage>
</organism>
<keyword evidence="3" id="KW-1185">Reference proteome</keyword>
<dbReference type="SUPFAM" id="SSF81383">
    <property type="entry name" value="F-box domain"/>
    <property type="match status" value="1"/>
</dbReference>
<accession>A0A2H5PFS7</accession>
<gene>
    <name evidence="2" type="ORF">CUMW_132500</name>
</gene>
<feature type="domain" description="F-box" evidence="1">
    <location>
        <begin position="19"/>
        <end position="55"/>
    </location>
</feature>
<dbReference type="PROSITE" id="PS50181">
    <property type="entry name" value="FBOX"/>
    <property type="match status" value="1"/>
</dbReference>
<dbReference type="Gene3D" id="1.20.1280.50">
    <property type="match status" value="1"/>
</dbReference>
<dbReference type="EMBL" id="BDQV01000068">
    <property type="protein sequence ID" value="GAY51206.1"/>
    <property type="molecule type" value="Genomic_DNA"/>
</dbReference>
<dbReference type="InterPro" id="IPR055411">
    <property type="entry name" value="LRR_FXL15/At3g58940/PEG3-like"/>
</dbReference>
<sequence length="553" mass="64237">MCVSYSSKLKIMDETVVAMDRISELPTFIIHHIMSYLSAKEVARTSVLSKKWNQLYVSFPILDFDQNYFFPGASRLDYGSFCVRKQNYSFSETVKKFMDFVDASLVRFCKLKFCIQKFRLFLTFLDVKGSAPIVDRWIRLAVENGVREIDFENITDENTVYTLPQAIFSANSVTNLRLVWCRLEQPFDSIMLCSLKKLTLERVCLDEQMVQKLATECPLLEDLCFSNCWGLKHLCVSKASKLKIMEIRSFSEEIEIVEISVPSLQELTLLFYGARRPRVVEVARSPHLKKLDLVSVYFADNEFNHLISKFPSLEDLFVTRCCLPGKIKISSNQLKNLLFRSCKYLKAIDVDAPNLLLFTYEFNPIPIISINVPCPWKVSFVCKGVLNTHWYLKLKKFLGVSKQIESLKLSLYSSKVLYNLDELSECSPSLPLQVENLELHTNVPLSDYETLLDCVFWICHPRTLRVNVMFEEDHKFITWLSDQLWIRGVNCCNSHPIKCWRHYLNDLKTENFLLVNDQIFLDVDNLMDGWTTRTRGVSEFHLDWCVPVLDGKS</sequence>
<evidence type="ECO:0000259" key="1">
    <source>
        <dbReference type="PROSITE" id="PS50181"/>
    </source>
</evidence>
<proteinExistence type="predicted"/>
<dbReference type="InterPro" id="IPR032675">
    <property type="entry name" value="LRR_dom_sf"/>
</dbReference>
<dbReference type="AlphaFoldDB" id="A0A2H5PFS7"/>
<dbReference type="PANTHER" id="PTHR34145:SF28">
    <property type="entry name" value="F-BOX DOMAIN-CONTAINING PROTEIN"/>
    <property type="match status" value="1"/>
</dbReference>
<dbReference type="InterPro" id="IPR001810">
    <property type="entry name" value="F-box_dom"/>
</dbReference>
<dbReference type="SUPFAM" id="SSF52047">
    <property type="entry name" value="RNI-like"/>
    <property type="match status" value="1"/>
</dbReference>
<name>A0A2H5PFS7_CITUN</name>
<dbReference type="InterPro" id="IPR036047">
    <property type="entry name" value="F-box-like_dom_sf"/>
</dbReference>
<dbReference type="Pfam" id="PF23622">
    <property type="entry name" value="LRR_At1g61320_AtMIF1"/>
    <property type="match status" value="1"/>
</dbReference>
<evidence type="ECO:0000313" key="3">
    <source>
        <dbReference type="Proteomes" id="UP000236630"/>
    </source>
</evidence>
<protein>
    <recommendedName>
        <fullName evidence="1">F-box domain-containing protein</fullName>
    </recommendedName>
</protein>
<dbReference type="PANTHER" id="PTHR34145">
    <property type="entry name" value="OS02G0105600 PROTEIN"/>
    <property type="match status" value="1"/>
</dbReference>
<dbReference type="Pfam" id="PF00646">
    <property type="entry name" value="F-box"/>
    <property type="match status" value="1"/>
</dbReference>
<dbReference type="STRING" id="55188.A0A2H5PFS7"/>
<dbReference type="Gene3D" id="3.80.10.10">
    <property type="entry name" value="Ribonuclease Inhibitor"/>
    <property type="match status" value="1"/>
</dbReference>
<reference evidence="2 3" key="1">
    <citation type="journal article" date="2017" name="Front. Genet.">
        <title>Draft sequencing of the heterozygous diploid genome of Satsuma (Citrus unshiu Marc.) using a hybrid assembly approach.</title>
        <authorList>
            <person name="Shimizu T."/>
            <person name="Tanizawa Y."/>
            <person name="Mochizuki T."/>
            <person name="Nagasaki H."/>
            <person name="Yoshioka T."/>
            <person name="Toyoda A."/>
            <person name="Fujiyama A."/>
            <person name="Kaminuma E."/>
            <person name="Nakamura Y."/>
        </authorList>
    </citation>
    <scope>NUCLEOTIDE SEQUENCE [LARGE SCALE GENOMIC DNA]</scope>
    <source>
        <strain evidence="3">cv. Miyagawa wase</strain>
    </source>
</reference>
<comment type="caution">
    <text evidence="2">The sequence shown here is derived from an EMBL/GenBank/DDBJ whole genome shotgun (WGS) entry which is preliminary data.</text>
</comment>
<dbReference type="InterPro" id="IPR055357">
    <property type="entry name" value="LRR_At1g61320_AtMIF1"/>
</dbReference>
<dbReference type="InterPro" id="IPR053772">
    <property type="entry name" value="At1g61320/At1g61330-like"/>
</dbReference>
<dbReference type="Pfam" id="PF24758">
    <property type="entry name" value="LRR_At5g56370"/>
    <property type="match status" value="1"/>
</dbReference>
<dbReference type="Proteomes" id="UP000236630">
    <property type="component" value="Unassembled WGS sequence"/>
</dbReference>
<evidence type="ECO:0000313" key="2">
    <source>
        <dbReference type="EMBL" id="GAY51206.1"/>
    </source>
</evidence>